<name>A0A7S3GWM8_9STRA</name>
<sequence length="130" mass="14586">MDDDILEVGDDGVFEITTTKPVKQTVVAQPNYEDVKFEDDEGDMENREELLNNINPGEYKIYKSDGFVYILLKLRGNDTVQNVSLADSELLVVTANNKFVVSLKSIDAVNPKSGTCTAWKDYVTIKYALQ</sequence>
<gene>
    <name evidence="1" type="ORF">SELO1098_LOCUS7225</name>
</gene>
<reference evidence="1" key="1">
    <citation type="submission" date="2021-01" db="EMBL/GenBank/DDBJ databases">
        <authorList>
            <person name="Corre E."/>
            <person name="Pelletier E."/>
            <person name="Niang G."/>
            <person name="Scheremetjew M."/>
            <person name="Finn R."/>
            <person name="Kale V."/>
            <person name="Holt S."/>
            <person name="Cochrane G."/>
            <person name="Meng A."/>
            <person name="Brown T."/>
            <person name="Cohen L."/>
        </authorList>
    </citation>
    <scope>NUCLEOTIDE SEQUENCE</scope>
    <source>
        <strain evidence="1">CCAP 955/1</strain>
    </source>
</reference>
<proteinExistence type="predicted"/>
<evidence type="ECO:0000313" key="1">
    <source>
        <dbReference type="EMBL" id="CAE0278393.1"/>
    </source>
</evidence>
<dbReference type="AlphaFoldDB" id="A0A7S3GWM8"/>
<accession>A0A7S3GWM8</accession>
<organism evidence="1">
    <name type="scientific">Spumella elongata</name>
    <dbReference type="NCBI Taxonomy" id="89044"/>
    <lineage>
        <taxon>Eukaryota</taxon>
        <taxon>Sar</taxon>
        <taxon>Stramenopiles</taxon>
        <taxon>Ochrophyta</taxon>
        <taxon>Chrysophyceae</taxon>
        <taxon>Chromulinales</taxon>
        <taxon>Chromulinaceae</taxon>
        <taxon>Spumella</taxon>
    </lineage>
</organism>
<dbReference type="EMBL" id="HBIC01014368">
    <property type="protein sequence ID" value="CAE0278393.1"/>
    <property type="molecule type" value="Transcribed_RNA"/>
</dbReference>
<protein>
    <submittedName>
        <fullName evidence="1">Uncharacterized protein</fullName>
    </submittedName>
</protein>